<evidence type="ECO:0000259" key="2">
    <source>
        <dbReference type="Pfam" id="PF13968"/>
    </source>
</evidence>
<evidence type="ECO:0000313" key="4">
    <source>
        <dbReference type="Proteomes" id="UP000823388"/>
    </source>
</evidence>
<name>A0A8T0UYR3_PANVG</name>
<evidence type="ECO:0000313" key="3">
    <source>
        <dbReference type="EMBL" id="KAG2629402.1"/>
    </source>
</evidence>
<feature type="domain" description="DUF4220" evidence="2">
    <location>
        <begin position="158"/>
        <end position="521"/>
    </location>
</feature>
<dbReference type="OrthoDB" id="624961at2759"/>
<feature type="transmembrane region" description="Helical" evidence="1">
    <location>
        <begin position="182"/>
        <end position="200"/>
    </location>
</feature>
<proteinExistence type="predicted"/>
<dbReference type="InterPro" id="IPR007658">
    <property type="entry name" value="DUF594"/>
</dbReference>
<dbReference type="Proteomes" id="UP000823388">
    <property type="component" value="Chromosome 3K"/>
</dbReference>
<dbReference type="Pfam" id="PF13968">
    <property type="entry name" value="DUF4220"/>
    <property type="match status" value="1"/>
</dbReference>
<protein>
    <recommendedName>
        <fullName evidence="2">DUF4220 domain-containing protein</fullName>
    </recommendedName>
</protein>
<dbReference type="InterPro" id="IPR025315">
    <property type="entry name" value="DUF4220"/>
</dbReference>
<keyword evidence="1" id="KW-0472">Membrane</keyword>
<dbReference type="EMBL" id="CM029041">
    <property type="protein sequence ID" value="KAG2629403.1"/>
    <property type="molecule type" value="Genomic_DNA"/>
</dbReference>
<reference evidence="3" key="1">
    <citation type="submission" date="2020-05" db="EMBL/GenBank/DDBJ databases">
        <title>WGS assembly of Panicum virgatum.</title>
        <authorList>
            <person name="Lovell J.T."/>
            <person name="Jenkins J."/>
            <person name="Shu S."/>
            <person name="Juenger T.E."/>
            <person name="Schmutz J."/>
        </authorList>
    </citation>
    <scope>NUCLEOTIDE SEQUENCE</scope>
    <source>
        <strain evidence="3">AP13</strain>
    </source>
</reference>
<dbReference type="EMBL" id="CM029041">
    <property type="protein sequence ID" value="KAG2629404.1"/>
    <property type="molecule type" value="Genomic_DNA"/>
</dbReference>
<dbReference type="PANTHER" id="PTHR31325">
    <property type="entry name" value="OS01G0798800 PROTEIN-RELATED"/>
    <property type="match status" value="1"/>
</dbReference>
<feature type="transmembrane region" description="Helical" evidence="1">
    <location>
        <begin position="439"/>
        <end position="456"/>
    </location>
</feature>
<sequence length="773" mass="86008">MGDGVSRTGNCSEVLKNFSQRTAGLKLQILRVNGLAIVDAVLAGILVGIDTYRPPYRHRPIIRSLYQGATTLFLPILSYVISDSASAYSTFGEPQIYSFRSPAGTEIQYRIICQTIWHRFLCIILAVLVLIVAINTCAMVAADEREGHHNTGFPVILLVRAIWTSYLAWVPLILLLSSSDRIFQYLISLMFALVYAKITLRCCALQVARSSVALGRNPRLIAGYMMHLRDGIQLGIRAADHFPPPLILMGEDRLEVERRPYGFVFKMMGDQQDGMTTTAMSNHGLVTIDRVWQSDNTLLTSEQWLKDVCLGFSLFKLLRCRFAGYTAAEAGFPETYSFCLHVLLKDRDHERALAIITEELSFLHAYYYSSTAVLYSNRWLPMLNISASLLTTGCCLLLAVMLMARLKNFILVPKVMCSIWCGLHSPDTDKAFDKTFGNLLFEIVPVLILLVVVVLGEARHIASYICSNWTKVALICHLVVDNHGALQQSPTLQKWIGRVLRCRCMRLMKHWDDRMDQCSVLALHSRTDLVALGMRLLRLPDKKHKVKVPKAVTKAIVDTLRSNNVLLIHPSACLHRSLGVGGEGKSISGLILMWHIATSILGVRHQHHRPLSEDMVITTHLSRYCAYLVAYVPELLPDDDEWCKSLYKAVKKDSERTLAGGGLAAAAAEPNYNKLVLLLQERAEHEVLKDGLKLGKELAELPEGEEAAWNWLARFWTGMILYIAPSDNLTGHAAAIARGGELITLVWALLMHAGIAARPSTTGGPPATAADTV</sequence>
<dbReference type="Pfam" id="PF04578">
    <property type="entry name" value="DUF594"/>
    <property type="match status" value="1"/>
</dbReference>
<comment type="caution">
    <text evidence="3">The sequence shown here is derived from an EMBL/GenBank/DDBJ whole genome shotgun (WGS) entry which is preliminary data.</text>
</comment>
<accession>A0A8T0UYR3</accession>
<keyword evidence="1" id="KW-1133">Transmembrane helix</keyword>
<organism evidence="3 4">
    <name type="scientific">Panicum virgatum</name>
    <name type="common">Blackwell switchgrass</name>
    <dbReference type="NCBI Taxonomy" id="38727"/>
    <lineage>
        <taxon>Eukaryota</taxon>
        <taxon>Viridiplantae</taxon>
        <taxon>Streptophyta</taxon>
        <taxon>Embryophyta</taxon>
        <taxon>Tracheophyta</taxon>
        <taxon>Spermatophyta</taxon>
        <taxon>Magnoliopsida</taxon>
        <taxon>Liliopsida</taxon>
        <taxon>Poales</taxon>
        <taxon>Poaceae</taxon>
        <taxon>PACMAD clade</taxon>
        <taxon>Panicoideae</taxon>
        <taxon>Panicodae</taxon>
        <taxon>Paniceae</taxon>
        <taxon>Panicinae</taxon>
        <taxon>Panicum</taxon>
        <taxon>Panicum sect. Hiantes</taxon>
    </lineage>
</organism>
<keyword evidence="4" id="KW-1185">Reference proteome</keyword>
<feature type="transmembrane region" description="Helical" evidence="1">
    <location>
        <begin position="29"/>
        <end position="49"/>
    </location>
</feature>
<keyword evidence="1" id="KW-0812">Transmembrane</keyword>
<evidence type="ECO:0000256" key="1">
    <source>
        <dbReference type="SAM" id="Phobius"/>
    </source>
</evidence>
<gene>
    <name evidence="3" type="ORF">PVAP13_3KG431400</name>
</gene>
<dbReference type="EMBL" id="CM029041">
    <property type="protein sequence ID" value="KAG2629402.1"/>
    <property type="molecule type" value="Genomic_DNA"/>
</dbReference>
<dbReference type="EMBL" id="CM029041">
    <property type="protein sequence ID" value="KAG2629400.1"/>
    <property type="molecule type" value="Genomic_DNA"/>
</dbReference>
<dbReference type="AlphaFoldDB" id="A0A8T0UYR3"/>
<feature type="transmembrane region" description="Helical" evidence="1">
    <location>
        <begin position="381"/>
        <end position="404"/>
    </location>
</feature>
<feature type="transmembrane region" description="Helical" evidence="1">
    <location>
        <begin position="153"/>
        <end position="176"/>
    </location>
</feature>
<dbReference type="EMBL" id="CM029041">
    <property type="protein sequence ID" value="KAG2629401.1"/>
    <property type="molecule type" value="Genomic_DNA"/>
</dbReference>
<feature type="transmembrane region" description="Helical" evidence="1">
    <location>
        <begin position="116"/>
        <end position="141"/>
    </location>
</feature>